<organism evidence="10 11">
    <name type="scientific">Mucilaginibacter defluvii</name>
    <dbReference type="NCBI Taxonomy" id="1196019"/>
    <lineage>
        <taxon>Bacteria</taxon>
        <taxon>Pseudomonadati</taxon>
        <taxon>Bacteroidota</taxon>
        <taxon>Sphingobacteriia</taxon>
        <taxon>Sphingobacteriales</taxon>
        <taxon>Sphingobacteriaceae</taxon>
        <taxon>Mucilaginibacter</taxon>
    </lineage>
</organism>
<evidence type="ECO:0000256" key="7">
    <source>
        <dbReference type="ARBA" id="ARBA00023136"/>
    </source>
</evidence>
<comment type="caution">
    <text evidence="10">The sequence shown here is derived from an EMBL/GenBank/DDBJ whole genome shotgun (WGS) entry which is preliminary data.</text>
</comment>
<evidence type="ECO:0000256" key="9">
    <source>
        <dbReference type="SAM" id="Phobius"/>
    </source>
</evidence>
<gene>
    <name evidence="10" type="ORF">GCM10023313_11970</name>
</gene>
<feature type="transmembrane region" description="Helical" evidence="9">
    <location>
        <begin position="44"/>
        <end position="62"/>
    </location>
</feature>
<sequence>MLLNKRLSVFYFLNLIKYDLVAIAVYAVLAGTFDHFWIFKSITIPLAVSAFIGTLLSLLLAFRTSQSYERWWEARTVWGAIVNDSRTLIRQVQLFLPENAAGLGYIRQFAEQQILWCHALSQGLRKQPWTGTVKDYMDKHAISTLNLPNHLLSQHSRTLAKAAAEFELDANKQVQIDSTITRLCDAMGKCERIKNTVFPRSYSVMIHFLIYVLMSLLPFGLEDKSKLVEIMLTFMIPALFICIEKTSILMQDPFENRPTDTPTTTLSRTIESNIREMVDGDVVTPKPEQPAIYYIL</sequence>
<feature type="transmembrane region" description="Helical" evidence="9">
    <location>
        <begin position="227"/>
        <end position="243"/>
    </location>
</feature>
<accession>A0ABP9FNM0</accession>
<protein>
    <submittedName>
        <fullName evidence="10">Bestrophin family ion channel</fullName>
    </submittedName>
</protein>
<comment type="similarity">
    <text evidence="8">Belongs to the anion channel-forming bestrophin (TC 1.A.46) family.</text>
</comment>
<reference evidence="11" key="1">
    <citation type="journal article" date="2019" name="Int. J. Syst. Evol. Microbiol.">
        <title>The Global Catalogue of Microorganisms (GCM) 10K type strain sequencing project: providing services to taxonomists for standard genome sequencing and annotation.</title>
        <authorList>
            <consortium name="The Broad Institute Genomics Platform"/>
            <consortium name="The Broad Institute Genome Sequencing Center for Infectious Disease"/>
            <person name="Wu L."/>
            <person name="Ma J."/>
        </authorList>
    </citation>
    <scope>NUCLEOTIDE SEQUENCE [LARGE SCALE GENOMIC DNA]</scope>
    <source>
        <strain evidence="11">JCM 18283</strain>
    </source>
</reference>
<keyword evidence="6" id="KW-0406">Ion transport</keyword>
<evidence type="ECO:0000313" key="10">
    <source>
        <dbReference type="EMBL" id="GAA4910427.1"/>
    </source>
</evidence>
<comment type="subcellular location">
    <subcellularLocation>
        <location evidence="1">Cell membrane</location>
        <topology evidence="1">Multi-pass membrane protein</topology>
    </subcellularLocation>
</comment>
<keyword evidence="5 9" id="KW-1133">Transmembrane helix</keyword>
<feature type="transmembrane region" description="Helical" evidence="9">
    <location>
        <begin position="202"/>
        <end position="221"/>
    </location>
</feature>
<dbReference type="InterPro" id="IPR044669">
    <property type="entry name" value="YneE/VCCN1/2-like"/>
</dbReference>
<evidence type="ECO:0000256" key="2">
    <source>
        <dbReference type="ARBA" id="ARBA00022448"/>
    </source>
</evidence>
<evidence type="ECO:0000256" key="1">
    <source>
        <dbReference type="ARBA" id="ARBA00004651"/>
    </source>
</evidence>
<dbReference type="PANTHER" id="PTHR33281">
    <property type="entry name" value="UPF0187 PROTEIN YNEE"/>
    <property type="match status" value="1"/>
</dbReference>
<keyword evidence="11" id="KW-1185">Reference proteome</keyword>
<keyword evidence="3" id="KW-1003">Cell membrane</keyword>
<evidence type="ECO:0000256" key="4">
    <source>
        <dbReference type="ARBA" id="ARBA00022692"/>
    </source>
</evidence>
<evidence type="ECO:0000256" key="3">
    <source>
        <dbReference type="ARBA" id="ARBA00022475"/>
    </source>
</evidence>
<keyword evidence="2" id="KW-0813">Transport</keyword>
<evidence type="ECO:0000313" key="11">
    <source>
        <dbReference type="Proteomes" id="UP001501436"/>
    </source>
</evidence>
<dbReference type="PANTHER" id="PTHR33281:SF19">
    <property type="entry name" value="VOLTAGE-DEPENDENT ANION CHANNEL-FORMING PROTEIN YNEE"/>
    <property type="match status" value="1"/>
</dbReference>
<evidence type="ECO:0000256" key="6">
    <source>
        <dbReference type="ARBA" id="ARBA00023065"/>
    </source>
</evidence>
<keyword evidence="7 9" id="KW-0472">Membrane</keyword>
<dbReference type="Pfam" id="PF25539">
    <property type="entry name" value="Bestrophin_2"/>
    <property type="match status" value="1"/>
</dbReference>
<evidence type="ECO:0000256" key="8">
    <source>
        <dbReference type="ARBA" id="ARBA00034708"/>
    </source>
</evidence>
<dbReference type="EMBL" id="BAABJI010000001">
    <property type="protein sequence ID" value="GAA4910427.1"/>
    <property type="molecule type" value="Genomic_DNA"/>
</dbReference>
<keyword evidence="4 9" id="KW-0812">Transmembrane</keyword>
<name>A0ABP9FNM0_9SPHI</name>
<evidence type="ECO:0000256" key="5">
    <source>
        <dbReference type="ARBA" id="ARBA00022989"/>
    </source>
</evidence>
<proteinExistence type="inferred from homology"/>
<dbReference type="Proteomes" id="UP001501436">
    <property type="component" value="Unassembled WGS sequence"/>
</dbReference>